<organism evidence="16 17">
    <name type="scientific">Coniochaeta pulveracea</name>
    <dbReference type="NCBI Taxonomy" id="177199"/>
    <lineage>
        <taxon>Eukaryota</taxon>
        <taxon>Fungi</taxon>
        <taxon>Dikarya</taxon>
        <taxon>Ascomycota</taxon>
        <taxon>Pezizomycotina</taxon>
        <taxon>Sordariomycetes</taxon>
        <taxon>Sordariomycetidae</taxon>
        <taxon>Coniochaetales</taxon>
        <taxon>Coniochaetaceae</taxon>
        <taxon>Coniochaeta</taxon>
    </lineage>
</organism>
<evidence type="ECO:0000259" key="15">
    <source>
        <dbReference type="PROSITE" id="PS51384"/>
    </source>
</evidence>
<dbReference type="PANTHER" id="PTHR32361">
    <property type="entry name" value="FERRIC/CUPRIC REDUCTASE TRANSMEMBRANE COMPONENT"/>
    <property type="match status" value="1"/>
</dbReference>
<dbReference type="GO" id="GO:0005886">
    <property type="term" value="C:plasma membrane"/>
    <property type="evidence" value="ECO:0007669"/>
    <property type="project" value="UniProtKB-SubCell"/>
</dbReference>
<keyword evidence="4" id="KW-0813">Transport</keyword>
<dbReference type="STRING" id="177199.A0A420YLI3"/>
<feature type="transmembrane region" description="Helical" evidence="14">
    <location>
        <begin position="254"/>
        <end position="271"/>
    </location>
</feature>
<feature type="transmembrane region" description="Helical" evidence="14">
    <location>
        <begin position="111"/>
        <end position="131"/>
    </location>
</feature>
<dbReference type="InterPro" id="IPR039261">
    <property type="entry name" value="FNR_nucleotide-bd"/>
</dbReference>
<gene>
    <name evidence="16" type="ORF">DL546_002502</name>
</gene>
<dbReference type="Pfam" id="PF01794">
    <property type="entry name" value="Ferric_reduct"/>
    <property type="match status" value="1"/>
</dbReference>
<evidence type="ECO:0000256" key="8">
    <source>
        <dbReference type="ARBA" id="ARBA00022989"/>
    </source>
</evidence>
<evidence type="ECO:0000256" key="4">
    <source>
        <dbReference type="ARBA" id="ARBA00022448"/>
    </source>
</evidence>
<dbReference type="SUPFAM" id="SSF63380">
    <property type="entry name" value="Riboflavin synthase domain-like"/>
    <property type="match status" value="1"/>
</dbReference>
<dbReference type="Proteomes" id="UP000275385">
    <property type="component" value="Unassembled WGS sequence"/>
</dbReference>
<dbReference type="InterPro" id="IPR013130">
    <property type="entry name" value="Fe3_Rdtase_TM_dom"/>
</dbReference>
<evidence type="ECO:0000256" key="6">
    <source>
        <dbReference type="ARBA" id="ARBA00022692"/>
    </source>
</evidence>
<feature type="compositionally biased region" description="Basic and acidic residues" evidence="13">
    <location>
        <begin position="450"/>
        <end position="464"/>
    </location>
</feature>
<feature type="region of interest" description="Disordered" evidence="13">
    <location>
        <begin position="524"/>
        <end position="564"/>
    </location>
</feature>
<keyword evidence="8 14" id="KW-1133">Transmembrane helix</keyword>
<dbReference type="PANTHER" id="PTHR32361:SF23">
    <property type="entry name" value="FERRIC-CHELATE REDUCTASE"/>
    <property type="match status" value="1"/>
</dbReference>
<feature type="transmembrane region" description="Helical" evidence="14">
    <location>
        <begin position="283"/>
        <end position="300"/>
    </location>
</feature>
<dbReference type="AlphaFoldDB" id="A0A420YLI3"/>
<accession>A0A420YLI3</accession>
<keyword evidence="11 14" id="KW-0472">Membrane</keyword>
<dbReference type="InterPro" id="IPR013121">
    <property type="entry name" value="Fe_red_NAD-bd_6"/>
</dbReference>
<keyword evidence="17" id="KW-1185">Reference proteome</keyword>
<evidence type="ECO:0000256" key="13">
    <source>
        <dbReference type="SAM" id="MobiDB-lite"/>
    </source>
</evidence>
<keyword evidence="7" id="KW-0249">Electron transport</keyword>
<protein>
    <recommendedName>
        <fullName evidence="3">ferric-chelate reductase (NADPH)</fullName>
        <ecNumber evidence="3">1.16.1.9</ecNumber>
    </recommendedName>
</protein>
<comment type="subcellular location">
    <subcellularLocation>
        <location evidence="1">Cell membrane</location>
        <topology evidence="1">Multi-pass membrane protein</topology>
    </subcellularLocation>
</comment>
<feature type="transmembrane region" description="Helical" evidence="14">
    <location>
        <begin position="189"/>
        <end position="211"/>
    </location>
</feature>
<proteinExistence type="inferred from homology"/>
<comment type="caution">
    <text evidence="16">The sequence shown here is derived from an EMBL/GenBank/DDBJ whole genome shotgun (WGS) entry which is preliminary data.</text>
</comment>
<evidence type="ECO:0000256" key="7">
    <source>
        <dbReference type="ARBA" id="ARBA00022982"/>
    </source>
</evidence>
<evidence type="ECO:0000256" key="5">
    <source>
        <dbReference type="ARBA" id="ARBA00022475"/>
    </source>
</evidence>
<feature type="transmembrane region" description="Helical" evidence="14">
    <location>
        <begin position="151"/>
        <end position="177"/>
    </location>
</feature>
<dbReference type="GO" id="GO:0052851">
    <property type="term" value="F:ferric-chelate reductase (NADPH) activity"/>
    <property type="evidence" value="ECO:0007669"/>
    <property type="project" value="UniProtKB-EC"/>
</dbReference>
<dbReference type="EMBL" id="QVQW01000003">
    <property type="protein sequence ID" value="RKU48753.1"/>
    <property type="molecule type" value="Genomic_DNA"/>
</dbReference>
<dbReference type="InterPro" id="IPR051410">
    <property type="entry name" value="Ferric/Cupric_Reductase"/>
</dbReference>
<dbReference type="GO" id="GO:0006879">
    <property type="term" value="P:intracellular iron ion homeostasis"/>
    <property type="evidence" value="ECO:0007669"/>
    <property type="project" value="TreeGrafter"/>
</dbReference>
<dbReference type="CDD" id="cd06186">
    <property type="entry name" value="NOX_Duox_like_FAD_NADP"/>
    <property type="match status" value="1"/>
</dbReference>
<dbReference type="InterPro" id="IPR017938">
    <property type="entry name" value="Riboflavin_synthase-like_b-brl"/>
</dbReference>
<dbReference type="EC" id="1.16.1.9" evidence="3"/>
<dbReference type="InterPro" id="IPR017927">
    <property type="entry name" value="FAD-bd_FR_type"/>
</dbReference>
<evidence type="ECO:0000256" key="10">
    <source>
        <dbReference type="ARBA" id="ARBA00023065"/>
    </source>
</evidence>
<dbReference type="InterPro" id="IPR013112">
    <property type="entry name" value="FAD-bd_8"/>
</dbReference>
<comment type="similarity">
    <text evidence="2">Belongs to the ferric reductase (FRE) family.</text>
</comment>
<keyword evidence="9" id="KW-0560">Oxidoreductase</keyword>
<evidence type="ECO:0000256" key="9">
    <source>
        <dbReference type="ARBA" id="ARBA00023002"/>
    </source>
</evidence>
<dbReference type="SUPFAM" id="SSF52343">
    <property type="entry name" value="Ferredoxin reductase-like, C-terminal NADP-linked domain"/>
    <property type="match status" value="1"/>
</dbReference>
<feature type="domain" description="FAD-binding FR-type" evidence="15">
    <location>
        <begin position="301"/>
        <end position="412"/>
    </location>
</feature>
<evidence type="ECO:0000256" key="14">
    <source>
        <dbReference type="SAM" id="Phobius"/>
    </source>
</evidence>
<dbReference type="PROSITE" id="PS51384">
    <property type="entry name" value="FAD_FR"/>
    <property type="match status" value="1"/>
</dbReference>
<name>A0A420YLI3_9PEZI</name>
<comment type="catalytic activity">
    <reaction evidence="12">
        <text>2 a Fe(II)-siderophore + NADP(+) + H(+) = 2 a Fe(III)-siderophore + NADPH</text>
        <dbReference type="Rhea" id="RHEA:28795"/>
        <dbReference type="Rhea" id="RHEA-COMP:11342"/>
        <dbReference type="Rhea" id="RHEA-COMP:11344"/>
        <dbReference type="ChEBI" id="CHEBI:15378"/>
        <dbReference type="ChEBI" id="CHEBI:29033"/>
        <dbReference type="ChEBI" id="CHEBI:29034"/>
        <dbReference type="ChEBI" id="CHEBI:57783"/>
        <dbReference type="ChEBI" id="CHEBI:58349"/>
        <dbReference type="EC" id="1.16.1.9"/>
    </reaction>
</comment>
<dbReference type="Gene3D" id="2.40.30.10">
    <property type="entry name" value="Translation factors"/>
    <property type="match status" value="1"/>
</dbReference>
<dbReference type="GO" id="GO:0006826">
    <property type="term" value="P:iron ion transport"/>
    <property type="evidence" value="ECO:0007669"/>
    <property type="project" value="TreeGrafter"/>
</dbReference>
<dbReference type="SFLD" id="SFLDS00052">
    <property type="entry name" value="Ferric_Reductase_Domain"/>
    <property type="match status" value="1"/>
</dbReference>
<evidence type="ECO:0000313" key="16">
    <source>
        <dbReference type="EMBL" id="RKU48753.1"/>
    </source>
</evidence>
<reference evidence="16 17" key="1">
    <citation type="submission" date="2018-08" db="EMBL/GenBank/DDBJ databases">
        <title>Draft genome of the lignicolous fungus Coniochaeta pulveracea.</title>
        <authorList>
            <person name="Borstlap C.J."/>
            <person name="De Witt R.N."/>
            <person name="Botha A."/>
            <person name="Volschenk H."/>
        </authorList>
    </citation>
    <scope>NUCLEOTIDE SEQUENCE [LARGE SCALE GENOMIC DNA]</scope>
    <source>
        <strain evidence="16 17">CAB683</strain>
    </source>
</reference>
<sequence length="631" mass="71754">MDMSPAWLSYPLQFHGSRDFDCDQLTAKECDYYMQRWHFWYIADHVFALPVVAFFMCAIGVFIIGHVMSLALFRYNRARGTSILGRPVAAIRYLSYRGFHVRQLRWNSAPVGVLLLGLVGTLFFFCMDLIPQPYYWSDEKYGHSPPLATRSGWLALACMPFVFATASKTNWITLVTGVSHERLQVFHRWIAYAFFILALMHTFPFIVYHIHWHDMQEHFSSSLLFYWTGIVALIFQAWLTFASHSTIRTLGYEFFKVTHFLAVVVFVVTFFWHCDYSLTSWDYFVATAAVYVPCYLYSWLRTCFKHGITQKAQLLVEDGGFTRITVPTKTAWQPGQHCFLRFTGFGITHAISTHPFTICSLPSTHKNEQSELVFYIRHQRGFTARLYQHALDQPGVSVPVLVDGPYGGIRLQRYYDSDHILVIAGGSGAGWCLPFVELFVRQRSMPTDEEGGRQFHTNEKEGHSRANRSGPLSLQVILATRDTNSRAWFLRTVSELLSKCSSPDLSSNIHAKVYLTGEAAEKVYSPHGASNPQDSFKQSASTSDKTVPPRNGSSNTTTPEEEFVGRPQLPLIVHEEAAKVAEAKQSLSVFVCGPETMQNDVRNAVAKENLNILKGSKARGIYLHSEHFSWA</sequence>
<feature type="compositionally biased region" description="Polar residues" evidence="13">
    <location>
        <begin position="528"/>
        <end position="558"/>
    </location>
</feature>
<evidence type="ECO:0000256" key="12">
    <source>
        <dbReference type="ARBA" id="ARBA00048483"/>
    </source>
</evidence>
<dbReference type="SFLD" id="SFLDG01168">
    <property type="entry name" value="Ferric_reductase_subgroup_(FRE"/>
    <property type="match status" value="1"/>
</dbReference>
<evidence type="ECO:0000256" key="3">
    <source>
        <dbReference type="ARBA" id="ARBA00012668"/>
    </source>
</evidence>
<keyword evidence="10" id="KW-0406">Ion transport</keyword>
<dbReference type="GO" id="GO:0015677">
    <property type="term" value="P:copper ion import"/>
    <property type="evidence" value="ECO:0007669"/>
    <property type="project" value="TreeGrafter"/>
</dbReference>
<evidence type="ECO:0000313" key="17">
    <source>
        <dbReference type="Proteomes" id="UP000275385"/>
    </source>
</evidence>
<dbReference type="Gene3D" id="3.40.50.80">
    <property type="entry name" value="Nucleotide-binding domain of ferredoxin-NADP reductase (FNR) module"/>
    <property type="match status" value="1"/>
</dbReference>
<keyword evidence="5" id="KW-1003">Cell membrane</keyword>
<keyword evidence="6 14" id="KW-0812">Transmembrane</keyword>
<feature type="transmembrane region" description="Helical" evidence="14">
    <location>
        <begin position="223"/>
        <end position="242"/>
    </location>
</feature>
<dbReference type="Pfam" id="PF08030">
    <property type="entry name" value="NAD_binding_6"/>
    <property type="match status" value="1"/>
</dbReference>
<evidence type="ECO:0000256" key="2">
    <source>
        <dbReference type="ARBA" id="ARBA00006278"/>
    </source>
</evidence>
<feature type="transmembrane region" description="Helical" evidence="14">
    <location>
        <begin position="47"/>
        <end position="73"/>
    </location>
</feature>
<evidence type="ECO:0000256" key="11">
    <source>
        <dbReference type="ARBA" id="ARBA00023136"/>
    </source>
</evidence>
<dbReference type="Pfam" id="PF08022">
    <property type="entry name" value="FAD_binding_8"/>
    <property type="match status" value="1"/>
</dbReference>
<dbReference type="OrthoDB" id="17725at2759"/>
<feature type="region of interest" description="Disordered" evidence="13">
    <location>
        <begin position="447"/>
        <end position="468"/>
    </location>
</feature>
<evidence type="ECO:0000256" key="1">
    <source>
        <dbReference type="ARBA" id="ARBA00004651"/>
    </source>
</evidence>